<dbReference type="SUPFAM" id="SSF103473">
    <property type="entry name" value="MFS general substrate transporter"/>
    <property type="match status" value="1"/>
</dbReference>
<feature type="transmembrane region" description="Helical" evidence="1">
    <location>
        <begin position="175"/>
        <end position="198"/>
    </location>
</feature>
<evidence type="ECO:0000313" key="3">
    <source>
        <dbReference type="Proteomes" id="UP001556631"/>
    </source>
</evidence>
<dbReference type="PANTHER" id="PTHR23542:SF1">
    <property type="entry name" value="MAJOR FACILITATOR SUPERFAMILY (MFS) PROFILE DOMAIN-CONTAINING PROTEIN"/>
    <property type="match status" value="1"/>
</dbReference>
<dbReference type="Pfam" id="PF07690">
    <property type="entry name" value="MFS_1"/>
    <property type="match status" value="1"/>
</dbReference>
<proteinExistence type="predicted"/>
<feature type="transmembrane region" description="Helical" evidence="1">
    <location>
        <begin position="371"/>
        <end position="392"/>
    </location>
</feature>
<feature type="transmembrane region" description="Helical" evidence="1">
    <location>
        <begin position="252"/>
        <end position="272"/>
    </location>
</feature>
<keyword evidence="1" id="KW-0472">Membrane</keyword>
<sequence length="407" mass="41280">MSGTAVAGKYADLLRRPAVARTFVPALIGRLAYGVLPLSLLFTVQHATGSFSTAATAMALNGLASLSMPVKSRAIDRYGQRLIIPLITAIMVAVLVAAAAMARTHVTGAVPWLATGLAVGLASPPLGPSMRAQWRALVPKEAIASAYSLDAVGEETLYLVGPMIASGIFAVAPAYAALVICVGLLGVGAAGLATSAAAGATPNLGQQRMARGPLRHTPFLRLLLVMGAVGGVTATIYTVTAARALAAGHPSLAGLADAGVAVGSVTGGLLWGRLQPTWSAGRSLSRLLTLIGTAALIASAVNPYWLFAAALAAGGLAISPIYVVAYQSSDKLVAPAEVTEASTWVNTVTNLGISMGGAASGFLVSHGNARAPGWAGAMLALALAAAIGLANYRQRMRAETPHSRHRQ</sequence>
<name>A0ABV3T2U2_9ACTN</name>
<evidence type="ECO:0000313" key="2">
    <source>
        <dbReference type="EMBL" id="MEX0429517.1"/>
    </source>
</evidence>
<dbReference type="Proteomes" id="UP001556631">
    <property type="component" value="Unassembled WGS sequence"/>
</dbReference>
<gene>
    <name evidence="2" type="ORF">AB3X52_18010</name>
</gene>
<feature type="transmembrane region" description="Helical" evidence="1">
    <location>
        <begin position="50"/>
        <end position="70"/>
    </location>
</feature>
<comment type="caution">
    <text evidence="2">The sequence shown here is derived from an EMBL/GenBank/DDBJ whole genome shotgun (WGS) entry which is preliminary data.</text>
</comment>
<dbReference type="PANTHER" id="PTHR23542">
    <property type="match status" value="1"/>
</dbReference>
<feature type="transmembrane region" description="Helical" evidence="1">
    <location>
        <begin position="284"/>
        <end position="301"/>
    </location>
</feature>
<dbReference type="Gene3D" id="1.20.1250.20">
    <property type="entry name" value="MFS general substrate transporter like domains"/>
    <property type="match status" value="2"/>
</dbReference>
<protein>
    <submittedName>
        <fullName evidence="2">MFS transporter</fullName>
    </submittedName>
</protein>
<feature type="transmembrane region" description="Helical" evidence="1">
    <location>
        <begin position="82"/>
        <end position="102"/>
    </location>
</feature>
<accession>A0ABV3T2U2</accession>
<keyword evidence="1" id="KW-0812">Transmembrane</keyword>
<feature type="transmembrane region" description="Helical" evidence="1">
    <location>
        <begin position="23"/>
        <end position="44"/>
    </location>
</feature>
<feature type="transmembrane region" description="Helical" evidence="1">
    <location>
        <begin position="219"/>
        <end position="240"/>
    </location>
</feature>
<organism evidence="2 3">
    <name type="scientific">Nocardioides eburneus</name>
    <dbReference type="NCBI Taxonomy" id="3231482"/>
    <lineage>
        <taxon>Bacteria</taxon>
        <taxon>Bacillati</taxon>
        <taxon>Actinomycetota</taxon>
        <taxon>Actinomycetes</taxon>
        <taxon>Propionibacteriales</taxon>
        <taxon>Nocardioidaceae</taxon>
        <taxon>Nocardioides</taxon>
    </lineage>
</organism>
<keyword evidence="3" id="KW-1185">Reference proteome</keyword>
<evidence type="ECO:0000256" key="1">
    <source>
        <dbReference type="SAM" id="Phobius"/>
    </source>
</evidence>
<dbReference type="RefSeq" id="WP_367995483.1">
    <property type="nucleotide sequence ID" value="NZ_JBFPJR010000046.1"/>
</dbReference>
<dbReference type="InterPro" id="IPR011701">
    <property type="entry name" value="MFS"/>
</dbReference>
<dbReference type="EMBL" id="JBFPJR010000046">
    <property type="protein sequence ID" value="MEX0429517.1"/>
    <property type="molecule type" value="Genomic_DNA"/>
</dbReference>
<reference evidence="2 3" key="1">
    <citation type="submission" date="2024-07" db="EMBL/GenBank/DDBJ databases">
        <authorList>
            <person name="Lee S."/>
            <person name="Kang M."/>
        </authorList>
    </citation>
    <scope>NUCLEOTIDE SEQUENCE [LARGE SCALE GENOMIC DNA]</scope>
    <source>
        <strain evidence="2 3">DS6</strain>
    </source>
</reference>
<dbReference type="InterPro" id="IPR036259">
    <property type="entry name" value="MFS_trans_sf"/>
</dbReference>
<keyword evidence="1" id="KW-1133">Transmembrane helix</keyword>